<keyword evidence="2 5" id="KW-0694">RNA-binding</keyword>
<evidence type="ECO:0000313" key="7">
    <source>
        <dbReference type="EMBL" id="QHN42505.1"/>
    </source>
</evidence>
<keyword evidence="3 5" id="KW-0689">Ribosomal protein</keyword>
<dbReference type="InterPro" id="IPR001787">
    <property type="entry name" value="Ribosomal_bL21"/>
</dbReference>
<reference evidence="7" key="1">
    <citation type="journal article" date="2021" name="Nat. Microbiol.">
        <title>Cocultivation of an ultrasmall environmental parasitic bacterium with lytic ability against bacteria associated with wastewater foams.</title>
        <authorList>
            <person name="Batinovic S."/>
            <person name="Rose J.J.A."/>
            <person name="Ratcliffe J."/>
            <person name="Seviour R.J."/>
            <person name="Petrovski S."/>
        </authorList>
    </citation>
    <scope>NUCLEOTIDE SEQUENCE</scope>
    <source>
        <strain evidence="7">JR1</strain>
    </source>
</reference>
<dbReference type="SUPFAM" id="SSF141091">
    <property type="entry name" value="L21p-like"/>
    <property type="match status" value="1"/>
</dbReference>
<dbReference type="HAMAP" id="MF_01363">
    <property type="entry name" value="Ribosomal_bL21"/>
    <property type="match status" value="1"/>
</dbReference>
<dbReference type="GO" id="GO:0003735">
    <property type="term" value="F:structural constituent of ribosome"/>
    <property type="evidence" value="ECO:0007669"/>
    <property type="project" value="InterPro"/>
</dbReference>
<evidence type="ECO:0000256" key="1">
    <source>
        <dbReference type="ARBA" id="ARBA00022730"/>
    </source>
</evidence>
<organism evidence="7 8">
    <name type="scientific">Candidatus Mycosynbacter amalyticus</name>
    <dbReference type="NCBI Taxonomy" id="2665156"/>
    <lineage>
        <taxon>Bacteria</taxon>
        <taxon>Candidatus Saccharimonadota</taxon>
        <taxon>Candidatus Saccharimonadota incertae sedis</taxon>
        <taxon>Candidatus Mycosynbacter</taxon>
    </lineage>
</organism>
<keyword evidence="1 5" id="KW-0699">rRNA-binding</keyword>
<evidence type="ECO:0000256" key="2">
    <source>
        <dbReference type="ARBA" id="ARBA00022884"/>
    </source>
</evidence>
<evidence type="ECO:0000256" key="6">
    <source>
        <dbReference type="RuleBase" id="RU000562"/>
    </source>
</evidence>
<dbReference type="InterPro" id="IPR018258">
    <property type="entry name" value="Ribosomal_bL21_CS"/>
</dbReference>
<sequence>MTKKAVIRVGGKQFVVAEKETLLVDLLPEGTKELKTDALLVIDGDKTTVGTPTVKGVVVTAKVTEPEVKGDKIRVIRYKSKKRVNTQTGHRQKYSKLEIVTIK</sequence>
<comment type="function">
    <text evidence="5 6">This protein binds to 23S rRNA in the presence of protein L20.</text>
</comment>
<dbReference type="PROSITE" id="PS01169">
    <property type="entry name" value="RIBOSOMAL_L21"/>
    <property type="match status" value="1"/>
</dbReference>
<protein>
    <recommendedName>
        <fullName evidence="5">Large ribosomal subunit protein bL21</fullName>
    </recommendedName>
</protein>
<dbReference type="RefSeq" id="WP_260763871.1">
    <property type="nucleotide sequence ID" value="NZ_CP045921.1"/>
</dbReference>
<evidence type="ECO:0000313" key="8">
    <source>
        <dbReference type="Proteomes" id="UP001059824"/>
    </source>
</evidence>
<gene>
    <name evidence="5 7" type="primary">rplU</name>
    <name evidence="7" type="ORF">GII36_01415</name>
</gene>
<dbReference type="AlphaFoldDB" id="A0A857ML44"/>
<dbReference type="NCBIfam" id="TIGR00061">
    <property type="entry name" value="L21"/>
    <property type="match status" value="1"/>
</dbReference>
<dbReference type="GO" id="GO:0019843">
    <property type="term" value="F:rRNA binding"/>
    <property type="evidence" value="ECO:0007669"/>
    <property type="project" value="UniProtKB-UniRule"/>
</dbReference>
<dbReference type="EMBL" id="CP045921">
    <property type="protein sequence ID" value="QHN42505.1"/>
    <property type="molecule type" value="Genomic_DNA"/>
</dbReference>
<dbReference type="Proteomes" id="UP001059824">
    <property type="component" value="Chromosome"/>
</dbReference>
<comment type="similarity">
    <text evidence="5 6">Belongs to the bacterial ribosomal protein bL21 family.</text>
</comment>
<proteinExistence type="inferred from homology"/>
<dbReference type="InterPro" id="IPR028909">
    <property type="entry name" value="bL21-like"/>
</dbReference>
<evidence type="ECO:0000256" key="5">
    <source>
        <dbReference type="HAMAP-Rule" id="MF_01363"/>
    </source>
</evidence>
<dbReference type="InterPro" id="IPR036164">
    <property type="entry name" value="bL21-like_sf"/>
</dbReference>
<dbReference type="GO" id="GO:0005737">
    <property type="term" value="C:cytoplasm"/>
    <property type="evidence" value="ECO:0007669"/>
    <property type="project" value="UniProtKB-ARBA"/>
</dbReference>
<evidence type="ECO:0000256" key="4">
    <source>
        <dbReference type="ARBA" id="ARBA00023274"/>
    </source>
</evidence>
<keyword evidence="4 5" id="KW-0687">Ribonucleoprotein</keyword>
<keyword evidence="8" id="KW-1185">Reference proteome</keyword>
<name>A0A857ML44_9BACT</name>
<comment type="subunit">
    <text evidence="5">Part of the 50S ribosomal subunit. Contacts protein L20.</text>
</comment>
<dbReference type="Pfam" id="PF00829">
    <property type="entry name" value="Ribosomal_L21p"/>
    <property type="match status" value="1"/>
</dbReference>
<evidence type="ECO:0000256" key="3">
    <source>
        <dbReference type="ARBA" id="ARBA00022980"/>
    </source>
</evidence>
<dbReference type="KEGG" id="mama:GII36_01415"/>
<dbReference type="GO" id="GO:0006412">
    <property type="term" value="P:translation"/>
    <property type="evidence" value="ECO:0007669"/>
    <property type="project" value="UniProtKB-UniRule"/>
</dbReference>
<dbReference type="GO" id="GO:0005840">
    <property type="term" value="C:ribosome"/>
    <property type="evidence" value="ECO:0007669"/>
    <property type="project" value="UniProtKB-KW"/>
</dbReference>
<accession>A0A857ML44</accession>
<dbReference type="GO" id="GO:1990904">
    <property type="term" value="C:ribonucleoprotein complex"/>
    <property type="evidence" value="ECO:0007669"/>
    <property type="project" value="UniProtKB-KW"/>
</dbReference>